<sequence>MFSPVFGFHILNDASSEPVQIVLPSQGKKCKKSNLCLLLRNKRAQEDSKTKTLLDGKSTEVPSGVKSPQVTLLP</sequence>
<dbReference type="Proteomes" id="UP000607653">
    <property type="component" value="Unassembled WGS sequence"/>
</dbReference>
<accession>A0A822YSC9</accession>
<name>A0A822YSC9_NELNU</name>
<comment type="caution">
    <text evidence="2">The sequence shown here is derived from an EMBL/GenBank/DDBJ whole genome shotgun (WGS) entry which is preliminary data.</text>
</comment>
<proteinExistence type="predicted"/>
<reference evidence="2 3" key="1">
    <citation type="journal article" date="2020" name="Mol. Biol. Evol.">
        <title>Distinct Expression and Methylation Patterns for Genes with Different Fates following a Single Whole-Genome Duplication in Flowering Plants.</title>
        <authorList>
            <person name="Shi T."/>
            <person name="Rahmani R.S."/>
            <person name="Gugger P.F."/>
            <person name="Wang M."/>
            <person name="Li H."/>
            <person name="Zhang Y."/>
            <person name="Li Z."/>
            <person name="Wang Q."/>
            <person name="Van de Peer Y."/>
            <person name="Marchal K."/>
            <person name="Chen J."/>
        </authorList>
    </citation>
    <scope>NUCLEOTIDE SEQUENCE [LARGE SCALE GENOMIC DNA]</scope>
    <source>
        <tissue evidence="2">Leaf</tissue>
    </source>
</reference>
<evidence type="ECO:0000256" key="1">
    <source>
        <dbReference type="SAM" id="MobiDB-lite"/>
    </source>
</evidence>
<organism evidence="2 3">
    <name type="scientific">Nelumbo nucifera</name>
    <name type="common">Sacred lotus</name>
    <dbReference type="NCBI Taxonomy" id="4432"/>
    <lineage>
        <taxon>Eukaryota</taxon>
        <taxon>Viridiplantae</taxon>
        <taxon>Streptophyta</taxon>
        <taxon>Embryophyta</taxon>
        <taxon>Tracheophyta</taxon>
        <taxon>Spermatophyta</taxon>
        <taxon>Magnoliopsida</taxon>
        <taxon>Proteales</taxon>
        <taxon>Nelumbonaceae</taxon>
        <taxon>Nelumbo</taxon>
    </lineage>
</organism>
<gene>
    <name evidence="2" type="ORF">HUJ06_005111</name>
</gene>
<protein>
    <submittedName>
        <fullName evidence="2">Uncharacterized protein</fullName>
    </submittedName>
</protein>
<keyword evidence="3" id="KW-1185">Reference proteome</keyword>
<evidence type="ECO:0000313" key="2">
    <source>
        <dbReference type="EMBL" id="DAD34471.1"/>
    </source>
</evidence>
<dbReference type="EMBL" id="DUZY01000004">
    <property type="protein sequence ID" value="DAD34471.1"/>
    <property type="molecule type" value="Genomic_DNA"/>
</dbReference>
<feature type="compositionally biased region" description="Basic and acidic residues" evidence="1">
    <location>
        <begin position="48"/>
        <end position="58"/>
    </location>
</feature>
<feature type="region of interest" description="Disordered" evidence="1">
    <location>
        <begin position="48"/>
        <end position="74"/>
    </location>
</feature>
<dbReference type="AlphaFoldDB" id="A0A822YSC9"/>
<evidence type="ECO:0000313" key="3">
    <source>
        <dbReference type="Proteomes" id="UP000607653"/>
    </source>
</evidence>